<accession>A0A2R6NWC3</accession>
<dbReference type="AlphaFoldDB" id="A0A2R6NWC3"/>
<gene>
    <name evidence="1" type="ORF">PHLCEN_2v7531</name>
</gene>
<name>A0A2R6NWC3_9APHY</name>
<evidence type="ECO:0000313" key="1">
    <source>
        <dbReference type="EMBL" id="PSR78199.1"/>
    </source>
</evidence>
<dbReference type="Proteomes" id="UP000186601">
    <property type="component" value="Unassembled WGS sequence"/>
</dbReference>
<protein>
    <submittedName>
        <fullName evidence="1">Uncharacterized protein</fullName>
    </submittedName>
</protein>
<comment type="caution">
    <text evidence="1">The sequence shown here is derived from an EMBL/GenBank/DDBJ whole genome shotgun (WGS) entry which is preliminary data.</text>
</comment>
<dbReference type="EMBL" id="MLYV02000755">
    <property type="protein sequence ID" value="PSR78199.1"/>
    <property type="molecule type" value="Genomic_DNA"/>
</dbReference>
<sequence>MGTGQSEQRITLNGGTLLARSNSLTPFSPEGMDKATAILPEFCKACIQGTSRVRGLHRVNELC</sequence>
<organism evidence="1 2">
    <name type="scientific">Hermanssonia centrifuga</name>
    <dbReference type="NCBI Taxonomy" id="98765"/>
    <lineage>
        <taxon>Eukaryota</taxon>
        <taxon>Fungi</taxon>
        <taxon>Dikarya</taxon>
        <taxon>Basidiomycota</taxon>
        <taxon>Agaricomycotina</taxon>
        <taxon>Agaricomycetes</taxon>
        <taxon>Polyporales</taxon>
        <taxon>Meruliaceae</taxon>
        <taxon>Hermanssonia</taxon>
    </lineage>
</organism>
<reference evidence="1 2" key="1">
    <citation type="submission" date="2018-02" db="EMBL/GenBank/DDBJ databases">
        <title>Genome sequence of the basidiomycete white-rot fungus Phlebia centrifuga.</title>
        <authorList>
            <person name="Granchi Z."/>
            <person name="Peng M."/>
            <person name="de Vries R.P."/>
            <person name="Hilden K."/>
            <person name="Makela M.R."/>
            <person name="Grigoriev I."/>
            <person name="Riley R."/>
        </authorList>
    </citation>
    <scope>NUCLEOTIDE SEQUENCE [LARGE SCALE GENOMIC DNA]</scope>
    <source>
        <strain evidence="1 2">FBCC195</strain>
    </source>
</reference>
<evidence type="ECO:0000313" key="2">
    <source>
        <dbReference type="Proteomes" id="UP000186601"/>
    </source>
</evidence>
<proteinExistence type="predicted"/>
<keyword evidence="2" id="KW-1185">Reference proteome</keyword>